<keyword evidence="5" id="KW-0539">Nucleus</keyword>
<dbReference type="AlphaFoldDB" id="A0A822XXR6"/>
<keyword evidence="4" id="KW-0804">Transcription</keyword>
<evidence type="ECO:0000256" key="4">
    <source>
        <dbReference type="ARBA" id="ARBA00023163"/>
    </source>
</evidence>
<dbReference type="EMBL" id="DUZY01000002">
    <property type="protein sequence ID" value="DAD26424.1"/>
    <property type="molecule type" value="Genomic_DNA"/>
</dbReference>
<feature type="compositionally biased region" description="Basic and acidic residues" evidence="6">
    <location>
        <begin position="99"/>
        <end position="112"/>
    </location>
</feature>
<feature type="region of interest" description="Disordered" evidence="6">
    <location>
        <begin position="89"/>
        <end position="112"/>
    </location>
</feature>
<sequence length="324" mass="36279">MHAQASTTLSRKYSVYLLQQALQTLLYFCPPKSKLHHPSYSRPLLLSSDDAMKMLQTDGFMQTQFDVNSDSVTVSDLNLDDYILDNDPTVIESGPAKPKPVEPRPAAVEESKPEPTLLAVGISIHTLPQSKLGTCFPHQVETTMGGKRAPHEFYPDDWYVEYRCRLTGKYTGRVDTYYYHQKLYYMFRSWRTVKLFLSTGKVRKYEPKKKQTMNNSPDIMRSGCSQINGSTMRRAHKKRNLSSESVAENTIGSVLPGGYGDEESLIIVEEAASVIKALNYLSHCDREESSSKDLKNKIGKGSSEEASKSIHHEGSAIASPSPPS</sequence>
<dbReference type="Gene3D" id="3.30.890.10">
    <property type="entry name" value="Methyl-cpg-binding Protein 2, Chain A"/>
    <property type="match status" value="1"/>
</dbReference>
<accession>A0A822XXR6</accession>
<dbReference type="GO" id="GO:0003677">
    <property type="term" value="F:DNA binding"/>
    <property type="evidence" value="ECO:0007669"/>
    <property type="project" value="UniProtKB-KW"/>
</dbReference>
<dbReference type="GO" id="GO:0005634">
    <property type="term" value="C:nucleus"/>
    <property type="evidence" value="ECO:0007669"/>
    <property type="project" value="UniProtKB-SubCell"/>
</dbReference>
<keyword evidence="8" id="KW-1185">Reference proteome</keyword>
<evidence type="ECO:0000313" key="8">
    <source>
        <dbReference type="Proteomes" id="UP000607653"/>
    </source>
</evidence>
<feature type="region of interest" description="Disordered" evidence="6">
    <location>
        <begin position="285"/>
        <end position="324"/>
    </location>
</feature>
<evidence type="ECO:0000313" key="7">
    <source>
        <dbReference type="EMBL" id="DAD26424.1"/>
    </source>
</evidence>
<dbReference type="SUPFAM" id="SSF54171">
    <property type="entry name" value="DNA-binding domain"/>
    <property type="match status" value="1"/>
</dbReference>
<reference evidence="7 8" key="1">
    <citation type="journal article" date="2020" name="Mol. Biol. Evol.">
        <title>Distinct Expression and Methylation Patterns for Genes with Different Fates following a Single Whole-Genome Duplication in Flowering Plants.</title>
        <authorList>
            <person name="Shi T."/>
            <person name="Rahmani R.S."/>
            <person name="Gugger P.F."/>
            <person name="Wang M."/>
            <person name="Li H."/>
            <person name="Zhang Y."/>
            <person name="Li Z."/>
            <person name="Wang Q."/>
            <person name="Van de Peer Y."/>
            <person name="Marchal K."/>
            <person name="Chen J."/>
        </authorList>
    </citation>
    <scope>NUCLEOTIDE SEQUENCE [LARGE SCALE GENOMIC DNA]</scope>
    <source>
        <tissue evidence="7">Leaf</tissue>
    </source>
</reference>
<evidence type="ECO:0000256" key="2">
    <source>
        <dbReference type="ARBA" id="ARBA00023015"/>
    </source>
</evidence>
<keyword evidence="3" id="KW-0238">DNA-binding</keyword>
<evidence type="ECO:0000256" key="3">
    <source>
        <dbReference type="ARBA" id="ARBA00023125"/>
    </source>
</evidence>
<gene>
    <name evidence="7" type="ORF">HUJ06_027892</name>
</gene>
<protein>
    <submittedName>
        <fullName evidence="7">Uncharacterized protein</fullName>
    </submittedName>
</protein>
<proteinExistence type="predicted"/>
<dbReference type="Proteomes" id="UP000607653">
    <property type="component" value="Unassembled WGS sequence"/>
</dbReference>
<feature type="compositionally biased region" description="Basic and acidic residues" evidence="6">
    <location>
        <begin position="285"/>
        <end position="314"/>
    </location>
</feature>
<dbReference type="InterPro" id="IPR016177">
    <property type="entry name" value="DNA-bd_dom_sf"/>
</dbReference>
<keyword evidence="2" id="KW-0805">Transcription regulation</keyword>
<evidence type="ECO:0000256" key="6">
    <source>
        <dbReference type="SAM" id="MobiDB-lite"/>
    </source>
</evidence>
<comment type="subcellular location">
    <subcellularLocation>
        <location evidence="1">Nucleus</location>
    </subcellularLocation>
</comment>
<evidence type="ECO:0000256" key="5">
    <source>
        <dbReference type="ARBA" id="ARBA00023242"/>
    </source>
</evidence>
<name>A0A822XXR6_NELNU</name>
<evidence type="ECO:0000256" key="1">
    <source>
        <dbReference type="ARBA" id="ARBA00004123"/>
    </source>
</evidence>
<comment type="caution">
    <text evidence="7">The sequence shown here is derived from an EMBL/GenBank/DDBJ whole genome shotgun (WGS) entry which is preliminary data.</text>
</comment>
<organism evidence="7 8">
    <name type="scientific">Nelumbo nucifera</name>
    <name type="common">Sacred lotus</name>
    <dbReference type="NCBI Taxonomy" id="4432"/>
    <lineage>
        <taxon>Eukaryota</taxon>
        <taxon>Viridiplantae</taxon>
        <taxon>Streptophyta</taxon>
        <taxon>Embryophyta</taxon>
        <taxon>Tracheophyta</taxon>
        <taxon>Spermatophyta</taxon>
        <taxon>Magnoliopsida</taxon>
        <taxon>Proteales</taxon>
        <taxon>Nelumbonaceae</taxon>
        <taxon>Nelumbo</taxon>
    </lineage>
</organism>